<evidence type="ECO:0000313" key="1">
    <source>
        <dbReference type="EMBL" id="OUM86866.1"/>
    </source>
</evidence>
<dbReference type="EMBL" id="LZRT01000085">
    <property type="protein sequence ID" value="OUM86866.1"/>
    <property type="molecule type" value="Genomic_DNA"/>
</dbReference>
<dbReference type="AlphaFoldDB" id="A0A1Y3PL54"/>
<reference evidence="2" key="1">
    <citation type="submission" date="2016-06" db="EMBL/GenBank/DDBJ databases">
        <authorList>
            <person name="Nascimento L."/>
            <person name="Pereira R.V."/>
            <person name="Martins L.F."/>
            <person name="Quaggio R.B."/>
            <person name="Silva A.M."/>
            <person name="Setubal J.C."/>
        </authorList>
    </citation>
    <scope>NUCLEOTIDE SEQUENCE [LARGE SCALE GENOMIC DNA]</scope>
</reference>
<gene>
    <name evidence="1" type="ORF">BAA01_15700</name>
</gene>
<name>A0A1Y3PL54_9BACI</name>
<sequence length="252" mass="27889">MKKFFLIMLSAIFVIVSSILGGIEVNAETNATSLEDISKIELDSKLKSDEPIITLEAYNQLLKKNGLPTVTHEVKIPTFREINEALAKMNVSQDNPYEQVYLGDGFYIEAIVSERTPSNDNLSVSGTSDVKPMAVYSTTAKGTIHLKGFFGLIRVASLTMSVNYSYDPNPPAKIVSYQNTPTVAPWALPPGTYKVLMAKNLRIDPAGAVMDAITDVEYDSVPDYNVKFIGHMELRYTATGTYYIHDSWFIAP</sequence>
<dbReference type="Proteomes" id="UP000196475">
    <property type="component" value="Unassembled WGS sequence"/>
</dbReference>
<organism evidence="1 2">
    <name type="scientific">Bacillus thermozeamaize</name>
    <dbReference type="NCBI Taxonomy" id="230954"/>
    <lineage>
        <taxon>Bacteria</taxon>
        <taxon>Bacillati</taxon>
        <taxon>Bacillota</taxon>
        <taxon>Bacilli</taxon>
        <taxon>Bacillales</taxon>
        <taxon>Bacillaceae</taxon>
        <taxon>Bacillus</taxon>
    </lineage>
</organism>
<comment type="caution">
    <text evidence="1">The sequence shown here is derived from an EMBL/GenBank/DDBJ whole genome shotgun (WGS) entry which is preliminary data.</text>
</comment>
<accession>A0A1Y3PL54</accession>
<protein>
    <submittedName>
        <fullName evidence="1">Uncharacterized protein</fullName>
    </submittedName>
</protein>
<proteinExistence type="predicted"/>
<evidence type="ECO:0000313" key="2">
    <source>
        <dbReference type="Proteomes" id="UP000196475"/>
    </source>
</evidence>